<evidence type="ECO:0000313" key="4">
    <source>
        <dbReference type="Proteomes" id="UP001072034"/>
    </source>
</evidence>
<feature type="region of interest" description="Disordered" evidence="1">
    <location>
        <begin position="213"/>
        <end position="265"/>
    </location>
</feature>
<feature type="compositionally biased region" description="Low complexity" evidence="1">
    <location>
        <begin position="253"/>
        <end position="265"/>
    </location>
</feature>
<keyword evidence="2" id="KW-0812">Transmembrane</keyword>
<dbReference type="Proteomes" id="UP001072034">
    <property type="component" value="Unassembled WGS sequence"/>
</dbReference>
<keyword evidence="4" id="KW-1185">Reference proteome</keyword>
<evidence type="ECO:0000256" key="1">
    <source>
        <dbReference type="SAM" id="MobiDB-lite"/>
    </source>
</evidence>
<name>A0ABT4I7C0_9ACTO</name>
<feature type="transmembrane region" description="Helical" evidence="2">
    <location>
        <begin position="56"/>
        <end position="73"/>
    </location>
</feature>
<gene>
    <name evidence="3" type="ORF">OHJ16_04335</name>
</gene>
<dbReference type="Pfam" id="PF16316">
    <property type="entry name" value="DUF4956"/>
    <property type="match status" value="1"/>
</dbReference>
<comment type="caution">
    <text evidence="3">The sequence shown here is derived from an EMBL/GenBank/DDBJ whole genome shotgun (WGS) entry which is preliminary data.</text>
</comment>
<accession>A0ABT4I7C0</accession>
<reference evidence="3" key="1">
    <citation type="submission" date="2022-10" db="EMBL/GenBank/DDBJ databases">
        <title>Genome sequence of Actinomyces israelii ATCC 10048.</title>
        <authorList>
            <person name="Watt R.M."/>
            <person name="Tong W.M."/>
        </authorList>
    </citation>
    <scope>NUCLEOTIDE SEQUENCE</scope>
    <source>
        <strain evidence="3">ATCC 10048</strain>
    </source>
</reference>
<dbReference type="InterPro" id="IPR032531">
    <property type="entry name" value="DUF4956"/>
</dbReference>
<dbReference type="EMBL" id="JAPTMY010000006">
    <property type="protein sequence ID" value="MCZ0857269.1"/>
    <property type="molecule type" value="Genomic_DNA"/>
</dbReference>
<feature type="transmembrane region" description="Helical" evidence="2">
    <location>
        <begin position="85"/>
        <end position="118"/>
    </location>
</feature>
<keyword evidence="2" id="KW-0472">Membrane</keyword>
<proteinExistence type="predicted"/>
<dbReference type="RefSeq" id="WP_268916893.1">
    <property type="nucleotide sequence ID" value="NZ_JAPTMY010000006.1"/>
</dbReference>
<organism evidence="3 4">
    <name type="scientific">Actinomyces israelii</name>
    <dbReference type="NCBI Taxonomy" id="1659"/>
    <lineage>
        <taxon>Bacteria</taxon>
        <taxon>Bacillati</taxon>
        <taxon>Actinomycetota</taxon>
        <taxon>Actinomycetes</taxon>
        <taxon>Actinomycetales</taxon>
        <taxon>Actinomycetaceae</taxon>
        <taxon>Actinomyces</taxon>
    </lineage>
</organism>
<feature type="transmembrane region" description="Helical" evidence="2">
    <location>
        <begin position="6"/>
        <end position="25"/>
    </location>
</feature>
<feature type="transmembrane region" description="Helical" evidence="2">
    <location>
        <begin position="32"/>
        <end position="50"/>
    </location>
</feature>
<evidence type="ECO:0000313" key="3">
    <source>
        <dbReference type="EMBL" id="MCZ0857269.1"/>
    </source>
</evidence>
<sequence>MTVASLAAICADLVALSALVGALYARRHSRKDLMAAYIGVNVGVLAVTLLLATSDVGAGLGLGLFGVLSIIRLRSTELAQHEVAYFFAALALGLLGGIGASLVTTAVLMALVVASLWIGDHPALLSRSRHQVVMVDRAIADEPALTDHLAHLLNARIHSIDVQRLDLVNDTTLVDVRYRVRPPGDQDDAPRGNAPALAGRAHSLAGLTPTLADLERPEPAPATVPTAASPAGAWNPAEQVPPSYHPQGRPQSTAATRVTADATAR</sequence>
<keyword evidence="2" id="KW-1133">Transmembrane helix</keyword>
<feature type="compositionally biased region" description="Low complexity" evidence="1">
    <location>
        <begin position="221"/>
        <end position="233"/>
    </location>
</feature>
<evidence type="ECO:0000256" key="2">
    <source>
        <dbReference type="SAM" id="Phobius"/>
    </source>
</evidence>
<protein>
    <submittedName>
        <fullName evidence="3">DUF4956 domain-containing protein</fullName>
    </submittedName>
</protein>